<dbReference type="PANTHER" id="PTHR47843">
    <property type="entry name" value="BTB DOMAIN-CONTAINING PROTEIN-RELATED"/>
    <property type="match status" value="1"/>
</dbReference>
<reference evidence="3" key="1">
    <citation type="submission" date="2022-10" db="EMBL/GenBank/DDBJ databases">
        <title>Culturing micro-colonial fungi from biological soil crusts in the Mojave desert and describing Neophaeococcomyces mojavensis, and introducing the new genera and species Taxawa tesnikishii.</title>
        <authorList>
            <person name="Kurbessoian T."/>
            <person name="Stajich J.E."/>
        </authorList>
    </citation>
    <scope>NUCLEOTIDE SEQUENCE</scope>
    <source>
        <strain evidence="3">TK_41</strain>
    </source>
</reference>
<feature type="domain" description="BTB" evidence="2">
    <location>
        <begin position="29"/>
        <end position="101"/>
    </location>
</feature>
<name>A0AA39CE20_9EURO</name>
<comment type="caution">
    <text evidence="3">The sequence shown here is derived from an EMBL/GenBank/DDBJ whole genome shotgun (WGS) entry which is preliminary data.</text>
</comment>
<feature type="region of interest" description="Disordered" evidence="1">
    <location>
        <begin position="236"/>
        <end position="269"/>
    </location>
</feature>
<evidence type="ECO:0000313" key="4">
    <source>
        <dbReference type="Proteomes" id="UP001172673"/>
    </source>
</evidence>
<dbReference type="Pfam" id="PF00651">
    <property type="entry name" value="BTB"/>
    <property type="match status" value="1"/>
</dbReference>
<gene>
    <name evidence="3" type="ORF">H2200_010983</name>
</gene>
<dbReference type="SUPFAM" id="SSF54695">
    <property type="entry name" value="POZ domain"/>
    <property type="match status" value="1"/>
</dbReference>
<sequence>MDNENKKQENEGQKKKEKPLHELLTSSLVDIYVGSESTHWTIHERLLTYHSPYFSSIFYADDKKEEKKNRGNKSYGLPDEDDYPFELMVGWLYAKSIRQPKTEKDIGPLLELYLLAEKFEMKSLGLDVVESVREFYHTSSTYPGLRRVQFIYSETDEDNEMREMMVSSIARQLTTGDKIPAHWAQALKRNGQLAVDIIRSIQQWHIEERSIPDVRDGSQSRGRVAAGGIFSAVERVEDSQETHETVDGNMGVESITSGQSEAPKSDGEE</sequence>
<dbReference type="Gene3D" id="3.30.710.10">
    <property type="entry name" value="Potassium Channel Kv1.1, Chain A"/>
    <property type="match status" value="1"/>
</dbReference>
<keyword evidence="4" id="KW-1185">Reference proteome</keyword>
<dbReference type="InterPro" id="IPR000210">
    <property type="entry name" value="BTB/POZ_dom"/>
</dbReference>
<evidence type="ECO:0000259" key="2">
    <source>
        <dbReference type="PROSITE" id="PS50097"/>
    </source>
</evidence>
<dbReference type="AlphaFoldDB" id="A0AA39CE20"/>
<evidence type="ECO:0000313" key="3">
    <source>
        <dbReference type="EMBL" id="KAJ9604868.1"/>
    </source>
</evidence>
<dbReference type="PROSITE" id="PS50097">
    <property type="entry name" value="BTB"/>
    <property type="match status" value="1"/>
</dbReference>
<dbReference type="InterPro" id="IPR011333">
    <property type="entry name" value="SKP1/BTB/POZ_sf"/>
</dbReference>
<dbReference type="PANTHER" id="PTHR47843:SF2">
    <property type="entry name" value="BTB DOMAIN-CONTAINING PROTEIN"/>
    <property type="match status" value="1"/>
</dbReference>
<evidence type="ECO:0000256" key="1">
    <source>
        <dbReference type="SAM" id="MobiDB-lite"/>
    </source>
</evidence>
<proteinExistence type="predicted"/>
<protein>
    <recommendedName>
        <fullName evidence="2">BTB domain-containing protein</fullName>
    </recommendedName>
</protein>
<dbReference type="Proteomes" id="UP001172673">
    <property type="component" value="Unassembled WGS sequence"/>
</dbReference>
<feature type="compositionally biased region" description="Basic and acidic residues" evidence="1">
    <location>
        <begin position="236"/>
        <end position="246"/>
    </location>
</feature>
<accession>A0AA39CE20</accession>
<dbReference type="EMBL" id="JAPDRK010000018">
    <property type="protein sequence ID" value="KAJ9604868.1"/>
    <property type="molecule type" value="Genomic_DNA"/>
</dbReference>
<organism evidence="3 4">
    <name type="scientific">Cladophialophora chaetospira</name>
    <dbReference type="NCBI Taxonomy" id="386627"/>
    <lineage>
        <taxon>Eukaryota</taxon>
        <taxon>Fungi</taxon>
        <taxon>Dikarya</taxon>
        <taxon>Ascomycota</taxon>
        <taxon>Pezizomycotina</taxon>
        <taxon>Eurotiomycetes</taxon>
        <taxon>Chaetothyriomycetidae</taxon>
        <taxon>Chaetothyriales</taxon>
        <taxon>Herpotrichiellaceae</taxon>
        <taxon>Cladophialophora</taxon>
    </lineage>
</organism>